<feature type="transmembrane region" description="Helical" evidence="6">
    <location>
        <begin position="6"/>
        <end position="27"/>
    </location>
</feature>
<gene>
    <name evidence="7" type="ordered locus">HD_0459</name>
</gene>
<evidence type="ECO:0000256" key="6">
    <source>
        <dbReference type="SAM" id="Phobius"/>
    </source>
</evidence>
<organism evidence="7 8">
    <name type="scientific">Haemophilus ducreyi (strain 35000HP / ATCC 700724)</name>
    <dbReference type="NCBI Taxonomy" id="233412"/>
    <lineage>
        <taxon>Bacteria</taxon>
        <taxon>Pseudomonadati</taxon>
        <taxon>Pseudomonadota</taxon>
        <taxon>Gammaproteobacteria</taxon>
        <taxon>Pasteurellales</taxon>
        <taxon>Pasteurellaceae</taxon>
        <taxon>Haemophilus</taxon>
    </lineage>
</organism>
<dbReference type="KEGG" id="hdu:HD_0459"/>
<evidence type="ECO:0000313" key="8">
    <source>
        <dbReference type="Proteomes" id="UP000001022"/>
    </source>
</evidence>
<feature type="transmembrane region" description="Helical" evidence="6">
    <location>
        <begin position="176"/>
        <end position="198"/>
    </location>
</feature>
<dbReference type="GO" id="GO:0055085">
    <property type="term" value="P:transmembrane transport"/>
    <property type="evidence" value="ECO:0007669"/>
    <property type="project" value="TreeGrafter"/>
</dbReference>
<keyword evidence="3 6" id="KW-0812">Transmembrane</keyword>
<evidence type="ECO:0000256" key="1">
    <source>
        <dbReference type="ARBA" id="ARBA00004141"/>
    </source>
</evidence>
<feature type="transmembrane region" description="Helical" evidence="6">
    <location>
        <begin position="204"/>
        <end position="228"/>
    </location>
</feature>
<dbReference type="STRING" id="233412.HD_0459"/>
<evidence type="ECO:0000256" key="4">
    <source>
        <dbReference type="ARBA" id="ARBA00022989"/>
    </source>
</evidence>
<evidence type="ECO:0000256" key="5">
    <source>
        <dbReference type="ARBA" id="ARBA00023136"/>
    </source>
</evidence>
<evidence type="ECO:0000256" key="3">
    <source>
        <dbReference type="ARBA" id="ARBA00022692"/>
    </source>
</evidence>
<evidence type="ECO:0000313" key="7">
    <source>
        <dbReference type="EMBL" id="AAP95420.1"/>
    </source>
</evidence>
<dbReference type="AlphaFoldDB" id="Q7VNN2"/>
<protein>
    <submittedName>
        <fullName evidence="7">Conserved probable membrane protein</fullName>
    </submittedName>
</protein>
<keyword evidence="8" id="KW-1185">Reference proteome</keyword>
<accession>Q7VNN2</accession>
<dbReference type="eggNOG" id="COG0628">
    <property type="taxonomic scope" value="Bacteria"/>
</dbReference>
<dbReference type="PANTHER" id="PTHR21716">
    <property type="entry name" value="TRANSMEMBRANE PROTEIN"/>
    <property type="match status" value="1"/>
</dbReference>
<dbReference type="HOGENOM" id="CLU_031275_0_3_6"/>
<feature type="transmembrane region" description="Helical" evidence="6">
    <location>
        <begin position="89"/>
        <end position="112"/>
    </location>
</feature>
<proteinExistence type="inferred from homology"/>
<dbReference type="Pfam" id="PF01594">
    <property type="entry name" value="AI-2E_transport"/>
    <property type="match status" value="1"/>
</dbReference>
<dbReference type="Proteomes" id="UP000001022">
    <property type="component" value="Chromosome"/>
</dbReference>
<keyword evidence="4 6" id="KW-1133">Transmembrane helix</keyword>
<dbReference type="EMBL" id="AE017143">
    <property type="protein sequence ID" value="AAP95420.1"/>
    <property type="molecule type" value="Genomic_DNA"/>
</dbReference>
<name>Q7VNN2_HAEDU</name>
<feature type="transmembrane region" description="Helical" evidence="6">
    <location>
        <begin position="240"/>
        <end position="265"/>
    </location>
</feature>
<comment type="similarity">
    <text evidence="2">Belongs to the autoinducer-2 exporter (AI-2E) (TC 2.A.86) family.</text>
</comment>
<keyword evidence="5 6" id="KW-0472">Membrane</keyword>
<dbReference type="PANTHER" id="PTHR21716:SF64">
    <property type="entry name" value="AI-2 TRANSPORT PROTEIN TQSA"/>
    <property type="match status" value="1"/>
</dbReference>
<evidence type="ECO:0000256" key="2">
    <source>
        <dbReference type="ARBA" id="ARBA00009773"/>
    </source>
</evidence>
<sequence>MTNRRIPLGMAITILLGLIVLIFFLLAGMVNSAVQEFTASIPQYKVLLGQRLETIFNLLNHYHLPLNITQEEIANKFDPSSIMNFVSRLLLSFSGVLSNLFVLLLVLIFMLLESPVAKYKLALVLSPDDDLSNEEHYIERVLEGVIGYLGVKTIISVLTGLSVCLLLVLLNVQYAVLWGILIFLLNYIPNIGSILGSIPVVLQALLLNGFTVGLTVLIGVVAINMLFGNVVEPKMMGKRLGLSTLVVFLSLLFWGWLLGTVGMLLSVPLTMSLKIALESSPSTRRYAVLLGHLEEVPKH</sequence>
<dbReference type="DNASU" id="1490453"/>
<dbReference type="GO" id="GO:0016020">
    <property type="term" value="C:membrane"/>
    <property type="evidence" value="ECO:0007669"/>
    <property type="project" value="UniProtKB-SubCell"/>
</dbReference>
<dbReference type="InterPro" id="IPR002549">
    <property type="entry name" value="AI-2E-like"/>
</dbReference>
<comment type="subcellular location">
    <subcellularLocation>
        <location evidence="1">Membrane</location>
        <topology evidence="1">Multi-pass membrane protein</topology>
    </subcellularLocation>
</comment>
<feature type="transmembrane region" description="Helical" evidence="6">
    <location>
        <begin position="145"/>
        <end position="169"/>
    </location>
</feature>
<reference evidence="8" key="1">
    <citation type="submission" date="2003-06" db="EMBL/GenBank/DDBJ databases">
        <title>The complete genome sequence of Haemophilus ducreyi.</title>
        <authorList>
            <person name="Munson R.S. Jr."/>
            <person name="Ray W.C."/>
            <person name="Mahairas G."/>
            <person name="Sabo P."/>
            <person name="Mungur R."/>
            <person name="Johnson L."/>
            <person name="Nguyen D."/>
            <person name="Wang J."/>
            <person name="Forst C."/>
            <person name="Hood L."/>
        </authorList>
    </citation>
    <scope>NUCLEOTIDE SEQUENCE [LARGE SCALE GENOMIC DNA]</scope>
    <source>
        <strain evidence="8">35000HP / ATCC 700724</strain>
    </source>
</reference>